<proteinExistence type="predicted"/>
<dbReference type="InterPro" id="IPR002734">
    <property type="entry name" value="RibDG_C"/>
</dbReference>
<gene>
    <name evidence="2" type="ORF">GK108_22265</name>
</gene>
<protein>
    <submittedName>
        <fullName evidence="2">Dihydrofolate reductase</fullName>
    </submittedName>
</protein>
<dbReference type="InterPro" id="IPR024072">
    <property type="entry name" value="DHFR-like_dom_sf"/>
</dbReference>
<dbReference type="Proteomes" id="UP000474175">
    <property type="component" value="Unassembled WGS sequence"/>
</dbReference>
<accession>A0A6L9LAM3</accession>
<dbReference type="Pfam" id="PF01872">
    <property type="entry name" value="RibD_C"/>
    <property type="match status" value="1"/>
</dbReference>
<evidence type="ECO:0000259" key="1">
    <source>
        <dbReference type="Pfam" id="PF01872"/>
    </source>
</evidence>
<dbReference type="PANTHER" id="PTHR38011:SF11">
    <property type="entry name" value="2,5-DIAMINO-6-RIBOSYLAMINO-4(3H)-PYRIMIDINONE 5'-PHOSPHATE REDUCTASE"/>
    <property type="match status" value="1"/>
</dbReference>
<name>A0A6L9LAM3_9BACT</name>
<dbReference type="GO" id="GO:0008703">
    <property type="term" value="F:5-amino-6-(5-phosphoribosylamino)uracil reductase activity"/>
    <property type="evidence" value="ECO:0007669"/>
    <property type="project" value="InterPro"/>
</dbReference>
<keyword evidence="3" id="KW-1185">Reference proteome</keyword>
<dbReference type="InterPro" id="IPR050765">
    <property type="entry name" value="Riboflavin_Biosynth_HTPR"/>
</dbReference>
<dbReference type="AlphaFoldDB" id="A0A6L9LAM3"/>
<dbReference type="Gene3D" id="3.40.430.10">
    <property type="entry name" value="Dihydrofolate Reductase, subunit A"/>
    <property type="match status" value="1"/>
</dbReference>
<dbReference type="RefSeq" id="WP_163953272.1">
    <property type="nucleotide sequence ID" value="NZ_JAAFZH010000012.1"/>
</dbReference>
<dbReference type="SUPFAM" id="SSF53597">
    <property type="entry name" value="Dihydrofolate reductase-like"/>
    <property type="match status" value="1"/>
</dbReference>
<evidence type="ECO:0000313" key="2">
    <source>
        <dbReference type="EMBL" id="NDU97625.1"/>
    </source>
</evidence>
<sequence length="172" mass="19408">MRKVILCLAVSLDGYIEGPNGEYDWCFTDQDYGMNAFLERIDAIFIGRKSYDLLNNQNEAASDYSFPQFKKYVFSTTLTHVGDNAELISDNWKASVMELKNQSGSDFWLYGGAELTTLFINEGLVDELFLAVHPVILGAGKPLFHHLKDRVNLTLIDSTTYSTGLISLTYRL</sequence>
<feature type="domain" description="Bacterial bifunctional deaminase-reductase C-terminal" evidence="1">
    <location>
        <begin position="2"/>
        <end position="166"/>
    </location>
</feature>
<dbReference type="PANTHER" id="PTHR38011">
    <property type="entry name" value="DIHYDROFOLATE REDUCTASE FAMILY PROTEIN (AFU_ORTHOLOGUE AFUA_8G06820)"/>
    <property type="match status" value="1"/>
</dbReference>
<dbReference type="EMBL" id="JAAFZH010000012">
    <property type="protein sequence ID" value="NDU97625.1"/>
    <property type="molecule type" value="Genomic_DNA"/>
</dbReference>
<comment type="caution">
    <text evidence="2">The sequence shown here is derived from an EMBL/GenBank/DDBJ whole genome shotgun (WGS) entry which is preliminary data.</text>
</comment>
<organism evidence="2 3">
    <name type="scientific">Spirosoma terrae</name>
    <dbReference type="NCBI Taxonomy" id="1968276"/>
    <lineage>
        <taxon>Bacteria</taxon>
        <taxon>Pseudomonadati</taxon>
        <taxon>Bacteroidota</taxon>
        <taxon>Cytophagia</taxon>
        <taxon>Cytophagales</taxon>
        <taxon>Cytophagaceae</taxon>
        <taxon>Spirosoma</taxon>
    </lineage>
</organism>
<dbReference type="GO" id="GO:0009231">
    <property type="term" value="P:riboflavin biosynthetic process"/>
    <property type="evidence" value="ECO:0007669"/>
    <property type="project" value="InterPro"/>
</dbReference>
<evidence type="ECO:0000313" key="3">
    <source>
        <dbReference type="Proteomes" id="UP000474175"/>
    </source>
</evidence>
<reference evidence="2 3" key="1">
    <citation type="submission" date="2020-02" db="EMBL/GenBank/DDBJ databases">
        <title>Draft genome sequence of two Spirosoma agri KCTC 52727 and Spirosoma terrae KCTC 52035.</title>
        <authorList>
            <person name="Rojas J."/>
            <person name="Ambika Manirajan B."/>
            <person name="Suarez C."/>
            <person name="Ratering S."/>
            <person name="Schnell S."/>
        </authorList>
    </citation>
    <scope>NUCLEOTIDE SEQUENCE [LARGE SCALE GENOMIC DNA]</scope>
    <source>
        <strain evidence="2 3">KCTC 52035</strain>
    </source>
</reference>